<dbReference type="PANTHER" id="PTHR10868:SF1">
    <property type="entry name" value="SIGMA NON-OPIOID INTRACELLULAR RECEPTOR 1"/>
    <property type="match status" value="1"/>
</dbReference>
<dbReference type="Proteomes" id="UP000092600">
    <property type="component" value="Unassembled WGS sequence"/>
</dbReference>
<protein>
    <submittedName>
        <fullName evidence="9">Uncharacterized protein</fullName>
    </submittedName>
</protein>
<gene>
    <name evidence="9" type="ORF">ACMD2_03133</name>
</gene>
<evidence type="ECO:0000256" key="3">
    <source>
        <dbReference type="ARBA" id="ARBA00022692"/>
    </source>
</evidence>
<dbReference type="EMBL" id="LSRQ01002054">
    <property type="protein sequence ID" value="OAY75610.1"/>
    <property type="molecule type" value="Genomic_DNA"/>
</dbReference>
<evidence type="ECO:0000256" key="6">
    <source>
        <dbReference type="ARBA" id="ARBA00023136"/>
    </source>
</evidence>
<evidence type="ECO:0000256" key="1">
    <source>
        <dbReference type="ARBA" id="ARBA00004586"/>
    </source>
</evidence>
<evidence type="ECO:0000256" key="7">
    <source>
        <dbReference type="SAM" id="MobiDB-lite"/>
    </source>
</evidence>
<feature type="compositionally biased region" description="Low complexity" evidence="7">
    <location>
        <begin position="17"/>
        <end position="41"/>
    </location>
</feature>
<dbReference type="PANTHER" id="PTHR10868">
    <property type="entry name" value="SIGMA 1-TYPE OPIOID RECEPTOR-RELATED"/>
    <property type="match status" value="1"/>
</dbReference>
<keyword evidence="6 8" id="KW-0472">Membrane</keyword>
<comment type="subcellular location">
    <subcellularLocation>
        <location evidence="1">Endoplasmic reticulum membrane</location>
    </subcellularLocation>
</comment>
<feature type="region of interest" description="Disordered" evidence="7">
    <location>
        <begin position="1"/>
        <end position="50"/>
    </location>
</feature>
<dbReference type="InterPro" id="IPR006716">
    <property type="entry name" value="ERG2_sigma1_rcpt-like"/>
</dbReference>
<keyword evidence="4" id="KW-0256">Endoplasmic reticulum</keyword>
<evidence type="ECO:0000256" key="8">
    <source>
        <dbReference type="SAM" id="Phobius"/>
    </source>
</evidence>
<evidence type="ECO:0000313" key="9">
    <source>
        <dbReference type="EMBL" id="OAY75610.1"/>
    </source>
</evidence>
<organism evidence="9 10">
    <name type="scientific">Ananas comosus</name>
    <name type="common">Pineapple</name>
    <name type="synonym">Ananas ananas</name>
    <dbReference type="NCBI Taxonomy" id="4615"/>
    <lineage>
        <taxon>Eukaryota</taxon>
        <taxon>Viridiplantae</taxon>
        <taxon>Streptophyta</taxon>
        <taxon>Embryophyta</taxon>
        <taxon>Tracheophyta</taxon>
        <taxon>Spermatophyta</taxon>
        <taxon>Magnoliopsida</taxon>
        <taxon>Liliopsida</taxon>
        <taxon>Poales</taxon>
        <taxon>Bromeliaceae</taxon>
        <taxon>Bromelioideae</taxon>
        <taxon>Ananas</taxon>
    </lineage>
</organism>
<evidence type="ECO:0000256" key="4">
    <source>
        <dbReference type="ARBA" id="ARBA00022824"/>
    </source>
</evidence>
<reference evidence="9 10" key="1">
    <citation type="journal article" date="2016" name="DNA Res.">
        <title>The draft genome of MD-2 pineapple using hybrid error correction of long reads.</title>
        <authorList>
            <person name="Redwan R.M."/>
            <person name="Saidin A."/>
            <person name="Kumar S.V."/>
        </authorList>
    </citation>
    <scope>NUCLEOTIDE SEQUENCE [LARGE SCALE GENOMIC DNA]</scope>
    <source>
        <strain evidence="10">cv. MD2</strain>
        <tissue evidence="9">Leaf</tissue>
    </source>
</reference>
<feature type="region of interest" description="Disordered" evidence="7">
    <location>
        <begin position="102"/>
        <end position="155"/>
    </location>
</feature>
<name>A0A199VFP8_ANACO</name>
<comment type="similarity">
    <text evidence="2">Belongs to the ERG2 family.</text>
</comment>
<sequence>MEEREKKPREGRRLENSATKTITLTPTPSTFSSSRTPSTATWSRSDGRSSADSCYFPGCRKDANCNCDICLASIDATRDLVRNTALISPHFLTKLSSTKTPAKRSLLLPEPKSPPATPEFGSSVTIPLTPPVQFTPPARSTAKSRPPEKAAVRKERRRGVGCKMLSLLAGWLLLWAVDSGLSAAVLRGFGPKLTADVVRQFGEESLVYGTDLKGRLRILQQKIDGVVGGGLSNCGSEDSVWELKQEGHLFFHWRCVIYKSAAEEVSIWGMVRREADVYSQSEQQQLVDIPKVELRGGAIRSRDMGVGVREERSISRPEIDPFFMGAPAIEIVEDGYETEKETLEVTSASSIRGFSL</sequence>
<keyword evidence="5 8" id="KW-1133">Transmembrane helix</keyword>
<dbReference type="AlphaFoldDB" id="A0A199VFP8"/>
<keyword evidence="3 8" id="KW-0812">Transmembrane</keyword>
<comment type="caution">
    <text evidence="9">The sequence shown here is derived from an EMBL/GenBank/DDBJ whole genome shotgun (WGS) entry which is preliminary data.</text>
</comment>
<dbReference type="GO" id="GO:0005789">
    <property type="term" value="C:endoplasmic reticulum membrane"/>
    <property type="evidence" value="ECO:0007669"/>
    <property type="project" value="UniProtKB-SubCell"/>
</dbReference>
<evidence type="ECO:0000256" key="2">
    <source>
        <dbReference type="ARBA" id="ARBA00007141"/>
    </source>
</evidence>
<dbReference type="STRING" id="4615.A0A199VFP8"/>
<evidence type="ECO:0000313" key="10">
    <source>
        <dbReference type="Proteomes" id="UP000092600"/>
    </source>
</evidence>
<proteinExistence type="inferred from homology"/>
<evidence type="ECO:0000256" key="5">
    <source>
        <dbReference type="ARBA" id="ARBA00022989"/>
    </source>
</evidence>
<feature type="compositionally biased region" description="Basic and acidic residues" evidence="7">
    <location>
        <begin position="1"/>
        <end position="15"/>
    </location>
</feature>
<feature type="transmembrane region" description="Helical" evidence="8">
    <location>
        <begin position="164"/>
        <end position="186"/>
    </location>
</feature>
<accession>A0A199VFP8</accession>